<gene>
    <name evidence="2" type="ORF">SOCG_01636</name>
</gene>
<feature type="region of interest" description="Disordered" evidence="1">
    <location>
        <begin position="849"/>
        <end position="877"/>
    </location>
</feature>
<dbReference type="GO" id="GO:0005546">
    <property type="term" value="F:phosphatidylinositol-4,5-bisphosphate binding"/>
    <property type="evidence" value="ECO:0007669"/>
    <property type="project" value="EnsemblFungi"/>
</dbReference>
<protein>
    <submittedName>
        <fullName evidence="2">Uncharacterized protein</fullName>
    </submittedName>
</protein>
<feature type="compositionally biased region" description="Polar residues" evidence="1">
    <location>
        <begin position="436"/>
        <end position="447"/>
    </location>
</feature>
<dbReference type="VEuPathDB" id="FungiDB:SOCG_01636"/>
<dbReference type="GO" id="GO:0008093">
    <property type="term" value="F:cytoskeletal anchor activity"/>
    <property type="evidence" value="ECO:0007669"/>
    <property type="project" value="EnsemblFungi"/>
</dbReference>
<feature type="region of interest" description="Disordered" evidence="1">
    <location>
        <begin position="168"/>
        <end position="262"/>
    </location>
</feature>
<reference evidence="2 3" key="1">
    <citation type="journal article" date="2011" name="Science">
        <title>Comparative functional genomics of the fission yeasts.</title>
        <authorList>
            <person name="Rhind N."/>
            <person name="Chen Z."/>
            <person name="Yassour M."/>
            <person name="Thompson D.A."/>
            <person name="Haas B.J."/>
            <person name="Habib N."/>
            <person name="Wapinski I."/>
            <person name="Roy S."/>
            <person name="Lin M.F."/>
            <person name="Heiman D.I."/>
            <person name="Young S.K."/>
            <person name="Furuya K."/>
            <person name="Guo Y."/>
            <person name="Pidoux A."/>
            <person name="Chen H.M."/>
            <person name="Robbertse B."/>
            <person name="Goldberg J.M."/>
            <person name="Aoki K."/>
            <person name="Bayne E.H."/>
            <person name="Berlin A.M."/>
            <person name="Desjardins C.A."/>
            <person name="Dobbs E."/>
            <person name="Dukaj L."/>
            <person name="Fan L."/>
            <person name="FitzGerald M.G."/>
            <person name="French C."/>
            <person name="Gujja S."/>
            <person name="Hansen K."/>
            <person name="Keifenheim D."/>
            <person name="Levin J.Z."/>
            <person name="Mosher R.A."/>
            <person name="Mueller C.A."/>
            <person name="Pfiffner J."/>
            <person name="Priest M."/>
            <person name="Russ C."/>
            <person name="Smialowska A."/>
            <person name="Swoboda P."/>
            <person name="Sykes S.M."/>
            <person name="Vaughn M."/>
            <person name="Vengrova S."/>
            <person name="Yoder R."/>
            <person name="Zeng Q."/>
            <person name="Allshire R."/>
            <person name="Baulcombe D."/>
            <person name="Birren B.W."/>
            <person name="Brown W."/>
            <person name="Ekwall K."/>
            <person name="Kellis M."/>
            <person name="Leatherwood J."/>
            <person name="Levin H."/>
            <person name="Margalit H."/>
            <person name="Martienssen R."/>
            <person name="Nieduszynski C.A."/>
            <person name="Spatafora J.W."/>
            <person name="Friedman N."/>
            <person name="Dalgaard J.Z."/>
            <person name="Baumann P."/>
            <person name="Niki H."/>
            <person name="Regev A."/>
            <person name="Nusbaum C."/>
        </authorList>
    </citation>
    <scope>NUCLEOTIDE SEQUENCE [LARGE SCALE GENOMIC DNA]</scope>
    <source>
        <strain evidence="3">yFS286</strain>
    </source>
</reference>
<dbReference type="GO" id="GO:0032153">
    <property type="term" value="C:cell division site"/>
    <property type="evidence" value="ECO:0007669"/>
    <property type="project" value="EnsemblFungi"/>
</dbReference>
<dbReference type="Proteomes" id="UP000016088">
    <property type="component" value="Unassembled WGS sequence"/>
</dbReference>
<name>S9PV89_SCHOY</name>
<feature type="compositionally biased region" description="Acidic residues" evidence="1">
    <location>
        <begin position="43"/>
        <end position="53"/>
    </location>
</feature>
<feature type="compositionally biased region" description="Basic and acidic residues" evidence="1">
    <location>
        <begin position="696"/>
        <end position="712"/>
    </location>
</feature>
<dbReference type="OMA" id="YEGNEWS"/>
<sequence>MIRNPMEEVKKKETANNGNGGLRRHISGRWISNVPSYEGNEWSSEESEPEENESNPTSTDSVANLKSNEITKHELEDQISEVSEEDEENESDADTSDNDYEFDESSTFIYRKEASGSQETLATKHVTADESAKMWAEKRRLLLQRLGKNPDSKPADYTATYMSANVKPRASPLADNGKFERGMTTAPLRSVSDATSTISNVPSRNRNESFNDERENEDITHNVLKDSKQLSPFTPQDTNKTRPSRPSSNFYPPTENSTDEPLQDETVLREQSFEKPLHTANSSQADIYYENPYSTSFNQQRPIEQTEYHDSKSFIGEKGGEETSRDFKHPHDAPSILHSTENESTQYLDSENDDNPYILSPMKIDETRNYTQVLNNSEVEKSENPAVETSNSILGSPAPKTFEEKFFQKEDDLNVPLVESPEQSYVALNEADETSVHSNANITSARSSEYDDTQSKQNNRASNSESPFLYSPHKSGESGFKNDAASTSDLENISQDAAASSEEEMKSTHSKSLESSDGANSLLTKDDAIDPPLNHPLYTLVGKTESNSNVFKSNAEKTVSGLKIHENGNLPLTEKKASVFNAGSLSETMSINSKASRLPENESNENDENLENLYSYLSDETDQNVSKLNANDPFWSEGLQDDSQGVKAIESTDSLHDHLPTISEGGARKTISESASSVAENVDSKDTTLPLPDVSEGSRRTSINKEELERAALTRGSLPSIPGKTNDQKSAEPSTVDSPRNSAVFVSKASELKKPETEEKPSKITQDKSPLYFASFEAFVKSPLISIKEVNNLGSTDHRCNFYNRKIEELRNYDSGLDSWIASSQENKEDVSSSKTFSRPVQMDYNKKYPIRAPSPAKSSGSMKHNIAAEARKKSKSAANDFLQIFKKKGKAGTDNTSKDSKDLKDVKGKKKFFGKKIGFKS</sequence>
<dbReference type="OrthoDB" id="5403633at2759"/>
<feature type="compositionally biased region" description="Polar residues" evidence="1">
    <location>
        <begin position="229"/>
        <end position="238"/>
    </location>
</feature>
<dbReference type="AlphaFoldDB" id="S9PV89"/>
<dbReference type="GO" id="GO:0051286">
    <property type="term" value="C:cell tip"/>
    <property type="evidence" value="ECO:0007669"/>
    <property type="project" value="EnsemblFungi"/>
</dbReference>
<feature type="compositionally biased region" description="Basic and acidic residues" evidence="1">
    <location>
        <begin position="750"/>
        <end position="765"/>
    </location>
</feature>
<feature type="compositionally biased region" description="Basic and acidic residues" evidence="1">
    <location>
        <begin position="318"/>
        <end position="332"/>
    </location>
</feature>
<feature type="compositionally biased region" description="Basic and acidic residues" evidence="1">
    <location>
        <begin position="205"/>
        <end position="228"/>
    </location>
</feature>
<accession>S9PV89</accession>
<feature type="region of interest" description="Disordered" evidence="1">
    <location>
        <begin position="657"/>
        <end position="765"/>
    </location>
</feature>
<proteinExistence type="predicted"/>
<dbReference type="GeneID" id="25030616"/>
<keyword evidence="3" id="KW-1185">Reference proteome</keyword>
<feature type="compositionally biased region" description="Basic and acidic residues" evidence="1">
    <location>
        <begin position="1"/>
        <end position="14"/>
    </location>
</feature>
<feature type="region of interest" description="Disordered" evidence="1">
    <location>
        <begin position="1"/>
        <end position="122"/>
    </location>
</feature>
<dbReference type="EMBL" id="KE503208">
    <property type="protein sequence ID" value="EPX71418.1"/>
    <property type="molecule type" value="Genomic_DNA"/>
</dbReference>
<dbReference type="HOGENOM" id="CLU_293041_0_0_1"/>
<dbReference type="GO" id="GO:0140278">
    <property type="term" value="P:mitotic division septum assembly"/>
    <property type="evidence" value="ECO:0007669"/>
    <property type="project" value="EnsemblFungi"/>
</dbReference>
<evidence type="ECO:0000313" key="3">
    <source>
        <dbReference type="Proteomes" id="UP000016088"/>
    </source>
</evidence>
<feature type="compositionally biased region" description="Acidic residues" evidence="1">
    <location>
        <begin position="77"/>
        <end position="104"/>
    </location>
</feature>
<feature type="compositionally biased region" description="Polar residues" evidence="1">
    <location>
        <begin position="731"/>
        <end position="741"/>
    </location>
</feature>
<evidence type="ECO:0000256" key="1">
    <source>
        <dbReference type="SAM" id="MobiDB-lite"/>
    </source>
</evidence>
<organism evidence="2 3">
    <name type="scientific">Schizosaccharomyces octosporus (strain yFS286)</name>
    <name type="common">Fission yeast</name>
    <name type="synonym">Octosporomyces octosporus</name>
    <dbReference type="NCBI Taxonomy" id="483514"/>
    <lineage>
        <taxon>Eukaryota</taxon>
        <taxon>Fungi</taxon>
        <taxon>Dikarya</taxon>
        <taxon>Ascomycota</taxon>
        <taxon>Taphrinomycotina</taxon>
        <taxon>Schizosaccharomycetes</taxon>
        <taxon>Schizosaccharomycetales</taxon>
        <taxon>Schizosaccharomycetaceae</taxon>
        <taxon>Schizosaccharomyces</taxon>
    </lineage>
</organism>
<evidence type="ECO:0000313" key="2">
    <source>
        <dbReference type="EMBL" id="EPX71418.1"/>
    </source>
</evidence>
<feature type="compositionally biased region" description="Polar residues" evidence="1">
    <location>
        <begin position="484"/>
        <end position="498"/>
    </location>
</feature>
<feature type="region of interest" description="Disordered" evidence="1">
    <location>
        <begin position="378"/>
        <end position="398"/>
    </location>
</feature>
<feature type="compositionally biased region" description="Polar residues" evidence="1">
    <location>
        <begin position="192"/>
        <end position="204"/>
    </location>
</feature>
<feature type="compositionally biased region" description="Basic and acidic residues" evidence="1">
    <location>
        <begin position="503"/>
        <end position="514"/>
    </location>
</feature>
<feature type="region of interest" description="Disordered" evidence="1">
    <location>
        <begin position="424"/>
        <end position="557"/>
    </location>
</feature>
<dbReference type="GO" id="GO:0070273">
    <property type="term" value="F:phosphatidylinositol-4-phosphate binding"/>
    <property type="evidence" value="ECO:0007669"/>
    <property type="project" value="EnsemblFungi"/>
</dbReference>
<feature type="compositionally biased region" description="Polar residues" evidence="1">
    <location>
        <begin position="455"/>
        <end position="466"/>
    </location>
</feature>
<feature type="compositionally biased region" description="Polar residues" evidence="1">
    <location>
        <begin position="244"/>
        <end position="256"/>
    </location>
</feature>
<feature type="region of interest" description="Disordered" evidence="1">
    <location>
        <begin position="314"/>
        <end position="337"/>
    </location>
</feature>
<dbReference type="RefSeq" id="XP_013020043.1">
    <property type="nucleotide sequence ID" value="XM_013164589.1"/>
</dbReference>